<accession>A0A1X7UZS5</accession>
<dbReference type="EnsemblMetazoa" id="Aqu2.1.33034_001">
    <property type="protein sequence ID" value="Aqu2.1.33034_001"/>
    <property type="gene ID" value="Aqu2.1.33034"/>
</dbReference>
<proteinExistence type="predicted"/>
<dbReference type="InParanoid" id="A0A1X7UZS5"/>
<protein>
    <submittedName>
        <fullName evidence="1">Uncharacterized protein</fullName>
    </submittedName>
</protein>
<reference evidence="1" key="1">
    <citation type="submission" date="2017-05" db="UniProtKB">
        <authorList>
            <consortium name="EnsemblMetazoa"/>
        </authorList>
    </citation>
    <scope>IDENTIFICATION</scope>
</reference>
<organism evidence="1">
    <name type="scientific">Amphimedon queenslandica</name>
    <name type="common">Sponge</name>
    <dbReference type="NCBI Taxonomy" id="400682"/>
    <lineage>
        <taxon>Eukaryota</taxon>
        <taxon>Metazoa</taxon>
        <taxon>Porifera</taxon>
        <taxon>Demospongiae</taxon>
        <taxon>Heteroscleromorpha</taxon>
        <taxon>Haplosclerida</taxon>
        <taxon>Niphatidae</taxon>
        <taxon>Amphimedon</taxon>
    </lineage>
</organism>
<name>A0A1X7UZS5_AMPQE</name>
<sequence>MSPQTLSPPPLIMPTNKAMSTANIPIAMLILHRDGHLDLSRCLSS</sequence>
<evidence type="ECO:0000313" key="1">
    <source>
        <dbReference type="EnsemblMetazoa" id="Aqu2.1.33034_001"/>
    </source>
</evidence>
<dbReference type="AlphaFoldDB" id="A0A1X7UZS5"/>